<feature type="transmembrane region" description="Helical" evidence="1">
    <location>
        <begin position="94"/>
        <end position="113"/>
    </location>
</feature>
<organism evidence="2 3">
    <name type="scientific">Streptomyces mutabilis</name>
    <dbReference type="NCBI Taxonomy" id="67332"/>
    <lineage>
        <taxon>Bacteria</taxon>
        <taxon>Bacillati</taxon>
        <taxon>Actinomycetota</taxon>
        <taxon>Actinomycetes</taxon>
        <taxon>Kitasatosporales</taxon>
        <taxon>Streptomycetaceae</taxon>
        <taxon>Streptomyces</taxon>
    </lineage>
</organism>
<proteinExistence type="predicted"/>
<keyword evidence="1" id="KW-0812">Transmembrane</keyword>
<comment type="caution">
    <text evidence="2">The sequence shown here is derived from an EMBL/GenBank/DDBJ whole genome shotgun (WGS) entry which is preliminary data.</text>
</comment>
<keyword evidence="3" id="KW-1185">Reference proteome</keyword>
<dbReference type="STRING" id="1915400.FM21_34670"/>
<keyword evidence="1" id="KW-0472">Membrane</keyword>
<dbReference type="AlphaFoldDB" id="A0A086MRA7"/>
<name>A0A086MRA7_9ACTN</name>
<gene>
    <name evidence="2" type="ORF">FM21_34670</name>
</gene>
<evidence type="ECO:0000313" key="2">
    <source>
        <dbReference type="EMBL" id="KFG71425.1"/>
    </source>
</evidence>
<evidence type="ECO:0000313" key="3">
    <source>
        <dbReference type="Proteomes" id="UP000029095"/>
    </source>
</evidence>
<keyword evidence="1" id="KW-1133">Transmembrane helix</keyword>
<evidence type="ECO:0000256" key="1">
    <source>
        <dbReference type="SAM" id="Phobius"/>
    </source>
</evidence>
<sequence>MTPVNTVLAAPDASLGQGLGAVGLSSLAATGCIVLIIAIRNRSKPLRKHFEDRRPLAGLAAVTGILFMFAGGTWRMIAQGTHNLSASALNDPNVVAGLTPAGTALILTTLAFLPEWQRRIPPAFFGLGAGVSWGLAGAFWGILFKLIGAMLGKLA</sequence>
<feature type="transmembrane region" description="Helical" evidence="1">
    <location>
        <begin position="20"/>
        <end position="39"/>
    </location>
</feature>
<accession>A0A086MRA7</accession>
<dbReference type="Proteomes" id="UP000029095">
    <property type="component" value="Unassembled WGS sequence"/>
</dbReference>
<dbReference type="EMBL" id="JNFQ01000007">
    <property type="protein sequence ID" value="KFG71425.1"/>
    <property type="molecule type" value="Genomic_DNA"/>
</dbReference>
<feature type="transmembrane region" description="Helical" evidence="1">
    <location>
        <begin position="125"/>
        <end position="147"/>
    </location>
</feature>
<reference evidence="2 3" key="1">
    <citation type="submission" date="2014-05" db="EMBL/GenBank/DDBJ databases">
        <title>Complete genome sequence of the Streptomyces mutabilis TRM45540.</title>
        <authorList>
            <person name="Luo X."/>
            <person name="Zhang L."/>
        </authorList>
    </citation>
    <scope>NUCLEOTIDE SEQUENCE [LARGE SCALE GENOMIC DNA]</scope>
    <source>
        <strain evidence="2 3">TRM45540</strain>
    </source>
</reference>
<feature type="transmembrane region" description="Helical" evidence="1">
    <location>
        <begin position="55"/>
        <end position="74"/>
    </location>
</feature>
<dbReference type="HOGENOM" id="CLU_1694565_0_0_11"/>
<protein>
    <submittedName>
        <fullName evidence="2">Uncharacterized protein</fullName>
    </submittedName>
</protein>